<dbReference type="OrthoDB" id="9813719at2"/>
<dbReference type="GO" id="GO:0005524">
    <property type="term" value="F:ATP binding"/>
    <property type="evidence" value="ECO:0007669"/>
    <property type="project" value="UniProtKB-KW"/>
</dbReference>
<gene>
    <name evidence="4" type="ORF">AU468_00595</name>
</gene>
<evidence type="ECO:0000313" key="4">
    <source>
        <dbReference type="EMBL" id="POR05407.1"/>
    </source>
</evidence>
<evidence type="ECO:0000313" key="5">
    <source>
        <dbReference type="Proteomes" id="UP000237350"/>
    </source>
</evidence>
<keyword evidence="5" id="KW-1185">Reference proteome</keyword>
<dbReference type="Gene3D" id="1.10.10.10">
    <property type="entry name" value="Winged helix-like DNA-binding domain superfamily/Winged helix DNA-binding domain"/>
    <property type="match status" value="1"/>
</dbReference>
<dbReference type="PROSITE" id="PS51459">
    <property type="entry name" value="FIDO"/>
    <property type="match status" value="1"/>
</dbReference>
<dbReference type="Pfam" id="PF02661">
    <property type="entry name" value="Fic"/>
    <property type="match status" value="1"/>
</dbReference>
<protein>
    <submittedName>
        <fullName evidence="4">Cell filamentation protein Fic</fullName>
    </submittedName>
</protein>
<feature type="domain" description="Fido" evidence="3">
    <location>
        <begin position="111"/>
        <end position="268"/>
    </location>
</feature>
<reference evidence="5" key="1">
    <citation type="submission" date="2015-12" db="EMBL/GenBank/DDBJ databases">
        <authorList>
            <person name="Lodha T.D."/>
            <person name="Chintalapati S."/>
            <person name="Chintalapati V.R."/>
            <person name="Sravanthi T."/>
        </authorList>
    </citation>
    <scope>NUCLEOTIDE SEQUENCE [LARGE SCALE GENOMIC DNA]</scope>
    <source>
        <strain evidence="5">JC133</strain>
    </source>
</reference>
<dbReference type="RefSeq" id="WP_103679050.1">
    <property type="nucleotide sequence ID" value="NZ_LPWH01000002.1"/>
</dbReference>
<dbReference type="InterPro" id="IPR036597">
    <property type="entry name" value="Fido-like_dom_sf"/>
</dbReference>
<feature type="binding site" evidence="2">
    <location>
        <begin position="207"/>
        <end position="214"/>
    </location>
    <ligand>
        <name>ATP</name>
        <dbReference type="ChEBI" id="CHEBI:30616"/>
    </ligand>
</feature>
<dbReference type="PANTHER" id="PTHR13504">
    <property type="entry name" value="FIDO DOMAIN-CONTAINING PROTEIN DDB_G0283145"/>
    <property type="match status" value="1"/>
</dbReference>
<dbReference type="InterPro" id="IPR036388">
    <property type="entry name" value="WH-like_DNA-bd_sf"/>
</dbReference>
<feature type="active site" evidence="1">
    <location>
        <position position="203"/>
    </location>
</feature>
<comment type="caution">
    <text evidence="4">The sequence shown here is derived from an EMBL/GenBank/DDBJ whole genome shotgun (WGS) entry which is preliminary data.</text>
</comment>
<dbReference type="AlphaFoldDB" id="A0A2S4K0W1"/>
<dbReference type="Pfam" id="PF13776">
    <property type="entry name" value="DUF4172"/>
    <property type="match status" value="1"/>
</dbReference>
<organism evidence="4 5">
    <name type="scientific">Alkalispirochaeta sphaeroplastigenens</name>
    <dbReference type="NCBI Taxonomy" id="1187066"/>
    <lineage>
        <taxon>Bacteria</taxon>
        <taxon>Pseudomonadati</taxon>
        <taxon>Spirochaetota</taxon>
        <taxon>Spirochaetia</taxon>
        <taxon>Spirochaetales</taxon>
        <taxon>Spirochaetaceae</taxon>
        <taxon>Alkalispirochaeta</taxon>
    </lineage>
</organism>
<proteinExistence type="predicted"/>
<dbReference type="Gene3D" id="1.10.3290.10">
    <property type="entry name" value="Fido-like domain"/>
    <property type="match status" value="1"/>
</dbReference>
<name>A0A2S4K0W1_9SPIO</name>
<keyword evidence="2" id="KW-0547">Nucleotide-binding</keyword>
<dbReference type="PANTHER" id="PTHR13504:SF33">
    <property type="entry name" value="FIC FAMILY PROTEIN"/>
    <property type="match status" value="1"/>
</dbReference>
<dbReference type="InterPro" id="IPR025230">
    <property type="entry name" value="DUF4172"/>
</dbReference>
<dbReference type="Proteomes" id="UP000237350">
    <property type="component" value="Unassembled WGS sequence"/>
</dbReference>
<dbReference type="SUPFAM" id="SSF140931">
    <property type="entry name" value="Fic-like"/>
    <property type="match status" value="1"/>
</dbReference>
<dbReference type="InterPro" id="IPR003812">
    <property type="entry name" value="Fido"/>
</dbReference>
<sequence length="382" mass="43062">MGEFIWEHNEWPRFRYDTVQLVRALGHARSLQGALLAHADTFSLVDQRDLFVDEAIATSEIEGETLDRERVRSSVAEHLGLPTAGMPVPDGKSDALVSVLLDATRNYDTPLTAERLFGWQAALFPTGYSGPIAVETGCWRRSMTPMHVVTGSMGRERIHFTAPPAERLDGEMQRFLSWWNGPSREMDGILRAGVAHLYFVTIHPFADGNGRIARALTDMALAEDERSARRLYSLSHRIHAVRSLYYRVLETVQRGNLDITEWLLWFVETYSASLASAEGRIHRSRVIDRYYRQIAQVPLNDRQTKVMRKMIEAYPEGFTGGMTNRKYVSITGTSSESAKRDLADLVRNGLLQRGDAAGRSTYYVLPDPDPDAEGEPLTCQEL</sequence>
<dbReference type="InterPro" id="IPR040198">
    <property type="entry name" value="Fido_containing"/>
</dbReference>
<dbReference type="EMBL" id="LPWH01000002">
    <property type="protein sequence ID" value="POR05407.1"/>
    <property type="molecule type" value="Genomic_DNA"/>
</dbReference>
<evidence type="ECO:0000259" key="3">
    <source>
        <dbReference type="PROSITE" id="PS51459"/>
    </source>
</evidence>
<keyword evidence="2" id="KW-0067">ATP-binding</keyword>
<evidence type="ECO:0000256" key="2">
    <source>
        <dbReference type="PIRSR" id="PIRSR640198-2"/>
    </source>
</evidence>
<accession>A0A2S4K0W1</accession>
<evidence type="ECO:0000256" key="1">
    <source>
        <dbReference type="PIRSR" id="PIRSR640198-1"/>
    </source>
</evidence>